<gene>
    <name evidence="2" type="ORF">ABN611_16660</name>
</gene>
<reference evidence="2" key="1">
    <citation type="submission" date="2024-06" db="EMBL/GenBank/DDBJ databases">
        <title>Kribbella sp. strain HUAS MG21 genome sequences.</title>
        <authorList>
            <person name="Mo P."/>
        </authorList>
    </citation>
    <scope>NUCLEOTIDE SEQUENCE</scope>
    <source>
        <strain evidence="2">HUAS MG21</strain>
    </source>
</reference>
<evidence type="ECO:0000313" key="2">
    <source>
        <dbReference type="EMBL" id="XBV28019.1"/>
    </source>
</evidence>
<accession>A0AAU7TN34</accession>
<sequence length="61" mass="6588">MAFGRRNTNSDRISAKNTDAAIKLSRDPAWRTADAKTAKNMRAAQKKAANAVRKANGGQSK</sequence>
<name>A0AAU7TN34_9ACTN</name>
<evidence type="ECO:0000256" key="1">
    <source>
        <dbReference type="SAM" id="MobiDB-lite"/>
    </source>
</evidence>
<feature type="region of interest" description="Disordered" evidence="1">
    <location>
        <begin position="31"/>
        <end position="61"/>
    </location>
</feature>
<dbReference type="RefSeq" id="WP_350280793.1">
    <property type="nucleotide sequence ID" value="NZ_CP158165.1"/>
</dbReference>
<proteinExistence type="predicted"/>
<feature type="region of interest" description="Disordered" evidence="1">
    <location>
        <begin position="1"/>
        <end position="20"/>
    </location>
</feature>
<dbReference type="AlphaFoldDB" id="A0AAU7TN34"/>
<dbReference type="EMBL" id="CP158165">
    <property type="protein sequence ID" value="XBV28019.1"/>
    <property type="molecule type" value="Genomic_DNA"/>
</dbReference>
<protein>
    <submittedName>
        <fullName evidence="2">Uncharacterized protein</fullName>
    </submittedName>
</protein>
<organism evidence="2">
    <name type="scientific">Kribbella sp. HUAS MG21</name>
    <dbReference type="NCBI Taxonomy" id="3160966"/>
    <lineage>
        <taxon>Bacteria</taxon>
        <taxon>Bacillati</taxon>
        <taxon>Actinomycetota</taxon>
        <taxon>Actinomycetes</taxon>
        <taxon>Propionibacteriales</taxon>
        <taxon>Kribbellaceae</taxon>
        <taxon>Kribbella</taxon>
    </lineage>
</organism>
<feature type="compositionally biased region" description="Polar residues" evidence="1">
    <location>
        <begin position="1"/>
        <end position="17"/>
    </location>
</feature>